<organism evidence="1 2">
    <name type="scientific">Fusobacterium ulcerans</name>
    <dbReference type="NCBI Taxonomy" id="861"/>
    <lineage>
        <taxon>Bacteria</taxon>
        <taxon>Fusobacteriati</taxon>
        <taxon>Fusobacteriota</taxon>
        <taxon>Fusobacteriia</taxon>
        <taxon>Fusobacteriales</taxon>
        <taxon>Fusobacteriaceae</taxon>
        <taxon>Fusobacterium</taxon>
    </lineage>
</organism>
<evidence type="ECO:0000313" key="2">
    <source>
        <dbReference type="Proteomes" id="UP000249008"/>
    </source>
</evidence>
<accession>A0AAX2JA50</accession>
<dbReference type="RefSeq" id="WP_005977852.1">
    <property type="nucleotide sequence ID" value="NZ_CABKNW010000002.1"/>
</dbReference>
<proteinExistence type="predicted"/>
<dbReference type="Gene3D" id="3.10.20.30">
    <property type="match status" value="1"/>
</dbReference>
<dbReference type="KEGG" id="ful:C4N20_13275"/>
<dbReference type="SUPFAM" id="SSF54285">
    <property type="entry name" value="MoaD/ThiS"/>
    <property type="match status" value="1"/>
</dbReference>
<dbReference type="CDD" id="cd00565">
    <property type="entry name" value="Ubl_ThiS"/>
    <property type="match status" value="1"/>
</dbReference>
<reference evidence="1 2" key="1">
    <citation type="submission" date="2018-06" db="EMBL/GenBank/DDBJ databases">
        <authorList>
            <consortium name="Pathogen Informatics"/>
            <person name="Doyle S."/>
        </authorList>
    </citation>
    <scope>NUCLEOTIDE SEQUENCE [LARGE SCALE GENOMIC DNA]</scope>
    <source>
        <strain evidence="1 2">NCTC12112</strain>
    </source>
</reference>
<dbReference type="InterPro" id="IPR016155">
    <property type="entry name" value="Mopterin_synth/thiamin_S_b"/>
</dbReference>
<name>A0AAX2JA50_9FUSO</name>
<dbReference type="NCBIfam" id="TIGR01683">
    <property type="entry name" value="thiS"/>
    <property type="match status" value="1"/>
</dbReference>
<dbReference type="AlphaFoldDB" id="A0AAX2JA50"/>
<dbReference type="InterPro" id="IPR010035">
    <property type="entry name" value="Thi_S"/>
</dbReference>
<dbReference type="GeneID" id="78455791"/>
<sequence length="70" mass="7856">MNILLNGKDYSSEKISTVKELLMELEREWSIELGGAVVLVNDEIVKKDRWEATEISENAEIEVLSFVSGG</sequence>
<dbReference type="Pfam" id="PF02597">
    <property type="entry name" value="ThiS"/>
    <property type="match status" value="1"/>
</dbReference>
<protein>
    <submittedName>
        <fullName evidence="1">Sulfur carrier protein ThiS</fullName>
    </submittedName>
</protein>
<evidence type="ECO:0000313" key="1">
    <source>
        <dbReference type="EMBL" id="SQJ01813.1"/>
    </source>
</evidence>
<dbReference type="InterPro" id="IPR003749">
    <property type="entry name" value="ThiS/MoaD-like"/>
</dbReference>
<dbReference type="EMBL" id="LS483487">
    <property type="protein sequence ID" value="SQJ01813.1"/>
    <property type="molecule type" value="Genomic_DNA"/>
</dbReference>
<dbReference type="InterPro" id="IPR012675">
    <property type="entry name" value="Beta-grasp_dom_sf"/>
</dbReference>
<dbReference type="Proteomes" id="UP000249008">
    <property type="component" value="Chromosome 1"/>
</dbReference>
<gene>
    <name evidence="1" type="ORF">NCTC12112_01220</name>
</gene>
<dbReference type="PANTHER" id="PTHR34472:SF1">
    <property type="entry name" value="SULFUR CARRIER PROTEIN THIS"/>
    <property type="match status" value="1"/>
</dbReference>
<dbReference type="PANTHER" id="PTHR34472">
    <property type="entry name" value="SULFUR CARRIER PROTEIN THIS"/>
    <property type="match status" value="1"/>
</dbReference>